<gene>
    <name evidence="2" type="ORF">LZZ85_08230</name>
</gene>
<accession>A0ABS9KPN3</accession>
<evidence type="ECO:0000313" key="2">
    <source>
        <dbReference type="EMBL" id="MCG2614266.1"/>
    </source>
</evidence>
<organism evidence="2 3">
    <name type="scientific">Terrimonas ginsenosidimutans</name>
    <dbReference type="NCBI Taxonomy" id="2908004"/>
    <lineage>
        <taxon>Bacteria</taxon>
        <taxon>Pseudomonadati</taxon>
        <taxon>Bacteroidota</taxon>
        <taxon>Chitinophagia</taxon>
        <taxon>Chitinophagales</taxon>
        <taxon>Chitinophagaceae</taxon>
        <taxon>Terrimonas</taxon>
    </lineage>
</organism>
<keyword evidence="1" id="KW-1133">Transmembrane helix</keyword>
<reference evidence="2" key="1">
    <citation type="submission" date="2022-01" db="EMBL/GenBank/DDBJ databases">
        <authorList>
            <person name="Jo J.-H."/>
            <person name="Im W.-T."/>
        </authorList>
    </citation>
    <scope>NUCLEOTIDE SEQUENCE</scope>
    <source>
        <strain evidence="2">NA20</strain>
    </source>
</reference>
<comment type="caution">
    <text evidence="2">The sequence shown here is derived from an EMBL/GenBank/DDBJ whole genome shotgun (WGS) entry which is preliminary data.</text>
</comment>
<dbReference type="Proteomes" id="UP001165367">
    <property type="component" value="Unassembled WGS sequence"/>
</dbReference>
<feature type="transmembrane region" description="Helical" evidence="1">
    <location>
        <begin position="153"/>
        <end position="173"/>
    </location>
</feature>
<name>A0ABS9KPN3_9BACT</name>
<evidence type="ECO:0000313" key="3">
    <source>
        <dbReference type="Proteomes" id="UP001165367"/>
    </source>
</evidence>
<proteinExistence type="predicted"/>
<sequence>MEKSLTLLLIVFCAMLAAGIYGALHDQLTYSISEEYYTKFKFIQFGMMSHSSDNLPSHPRWAAAVVGFRATWWFGFWIGLFIGLSSLIFRDWQAMFIRAIQSFVIVLTIALIFGLIGLIYGFTNLSGTPSKWYINGNVQHVRNYLAVGMMHNFSYLGGAAGVLAATGRNFWLFKRGKQTCKEKMGL</sequence>
<keyword evidence="1" id="KW-0472">Membrane</keyword>
<keyword evidence="3" id="KW-1185">Reference proteome</keyword>
<evidence type="ECO:0000256" key="1">
    <source>
        <dbReference type="SAM" id="Phobius"/>
    </source>
</evidence>
<dbReference type="EMBL" id="JAKLTR010000004">
    <property type="protein sequence ID" value="MCG2614266.1"/>
    <property type="molecule type" value="Genomic_DNA"/>
</dbReference>
<evidence type="ECO:0008006" key="4">
    <source>
        <dbReference type="Google" id="ProtNLM"/>
    </source>
</evidence>
<feature type="transmembrane region" description="Helical" evidence="1">
    <location>
        <begin position="102"/>
        <end position="122"/>
    </location>
</feature>
<dbReference type="RefSeq" id="WP_237870528.1">
    <property type="nucleotide sequence ID" value="NZ_JAKLTR010000004.1"/>
</dbReference>
<protein>
    <recommendedName>
        <fullName evidence="4">Signal peptide-containing protein</fullName>
    </recommendedName>
</protein>
<feature type="transmembrane region" description="Helical" evidence="1">
    <location>
        <begin position="70"/>
        <end position="90"/>
    </location>
</feature>
<keyword evidence="1" id="KW-0812">Transmembrane</keyword>